<keyword evidence="5 7" id="KW-1133">Transmembrane helix</keyword>
<feature type="transmembrane region" description="Helical" evidence="7">
    <location>
        <begin position="174"/>
        <end position="192"/>
    </location>
</feature>
<keyword evidence="2" id="KW-0645">Protease</keyword>
<dbReference type="InterPro" id="IPR006741">
    <property type="entry name" value="AgrB"/>
</dbReference>
<dbReference type="GO" id="GO:0009372">
    <property type="term" value="P:quorum sensing"/>
    <property type="evidence" value="ECO:0007669"/>
    <property type="project" value="InterPro"/>
</dbReference>
<dbReference type="GO" id="GO:0016020">
    <property type="term" value="C:membrane"/>
    <property type="evidence" value="ECO:0007669"/>
    <property type="project" value="InterPro"/>
</dbReference>
<dbReference type="SMART" id="SM00793">
    <property type="entry name" value="AgrB"/>
    <property type="match status" value="1"/>
</dbReference>
<name>A0A8S5PJW7_9CAUD</name>
<dbReference type="GO" id="GO:0006508">
    <property type="term" value="P:proteolysis"/>
    <property type="evidence" value="ECO:0007669"/>
    <property type="project" value="UniProtKB-KW"/>
</dbReference>
<reference evidence="8" key="1">
    <citation type="journal article" date="2021" name="Proc. Natl. Acad. Sci. U.S.A.">
        <title>A Catalog of Tens of Thousands of Viruses from Human Metagenomes Reveals Hidden Associations with Chronic Diseases.</title>
        <authorList>
            <person name="Tisza M.J."/>
            <person name="Buck C.B."/>
        </authorList>
    </citation>
    <scope>NUCLEOTIDE SEQUENCE</scope>
    <source>
        <strain evidence="8">CtOSJ35</strain>
    </source>
</reference>
<accession>A0A8S5PJW7</accession>
<dbReference type="EMBL" id="BK015447">
    <property type="protein sequence ID" value="DAE07194.1"/>
    <property type="molecule type" value="Genomic_DNA"/>
</dbReference>
<dbReference type="GO" id="GO:0008233">
    <property type="term" value="F:peptidase activity"/>
    <property type="evidence" value="ECO:0007669"/>
    <property type="project" value="UniProtKB-KW"/>
</dbReference>
<dbReference type="Pfam" id="PF04647">
    <property type="entry name" value="AgrB"/>
    <property type="match status" value="1"/>
</dbReference>
<proteinExistence type="predicted"/>
<keyword evidence="1" id="KW-1003">Cell membrane</keyword>
<evidence type="ECO:0000256" key="1">
    <source>
        <dbReference type="ARBA" id="ARBA00022475"/>
    </source>
</evidence>
<feature type="transmembrane region" description="Helical" evidence="7">
    <location>
        <begin position="151"/>
        <end position="168"/>
    </location>
</feature>
<evidence type="ECO:0000256" key="6">
    <source>
        <dbReference type="ARBA" id="ARBA00023136"/>
    </source>
</evidence>
<protein>
    <submittedName>
        <fullName evidence="8">Accessory gene regulator B</fullName>
    </submittedName>
</protein>
<sequence>MNIFKYIENISYKLGLRVANHFHEDSDGIEETQYGMFAILSFLFEFGTGFIISLIFGYIKYFLIFQITYCFLRSVCGGEHCKTFASCWAVTNIISFIGSMMAILLSVNNMFVMIGVIITFLSSVDMFYIIPKPSENSPSRGSRDIEFKRRYIKGTCVLIFLSCILVFFNMQFVSASICSAYIMCYIMLSKYGKKFMNMLKF</sequence>
<keyword evidence="3 7" id="KW-0812">Transmembrane</keyword>
<feature type="transmembrane region" description="Helical" evidence="7">
    <location>
        <begin position="50"/>
        <end position="72"/>
    </location>
</feature>
<feature type="transmembrane region" description="Helical" evidence="7">
    <location>
        <begin position="84"/>
        <end position="105"/>
    </location>
</feature>
<evidence type="ECO:0000256" key="2">
    <source>
        <dbReference type="ARBA" id="ARBA00022670"/>
    </source>
</evidence>
<evidence type="ECO:0000256" key="5">
    <source>
        <dbReference type="ARBA" id="ARBA00022989"/>
    </source>
</evidence>
<evidence type="ECO:0000256" key="7">
    <source>
        <dbReference type="SAM" id="Phobius"/>
    </source>
</evidence>
<organism evidence="8">
    <name type="scientific">Siphoviridae sp. ctOSJ35</name>
    <dbReference type="NCBI Taxonomy" id="2825479"/>
    <lineage>
        <taxon>Viruses</taxon>
        <taxon>Duplodnaviria</taxon>
        <taxon>Heunggongvirae</taxon>
        <taxon>Uroviricota</taxon>
        <taxon>Caudoviricetes</taxon>
    </lineage>
</organism>
<feature type="transmembrane region" description="Helical" evidence="7">
    <location>
        <begin position="111"/>
        <end position="130"/>
    </location>
</feature>
<keyword evidence="4" id="KW-0378">Hydrolase</keyword>
<evidence type="ECO:0000313" key="8">
    <source>
        <dbReference type="EMBL" id="DAE07194.1"/>
    </source>
</evidence>
<evidence type="ECO:0000256" key="3">
    <source>
        <dbReference type="ARBA" id="ARBA00022692"/>
    </source>
</evidence>
<evidence type="ECO:0000256" key="4">
    <source>
        <dbReference type="ARBA" id="ARBA00022801"/>
    </source>
</evidence>
<keyword evidence="6 7" id="KW-0472">Membrane</keyword>